<dbReference type="Pfam" id="PF01740">
    <property type="entry name" value="STAS"/>
    <property type="match status" value="1"/>
</dbReference>
<dbReference type="PROSITE" id="PS50801">
    <property type="entry name" value="STAS"/>
    <property type="match status" value="1"/>
</dbReference>
<feature type="domain" description="STAS" evidence="1">
    <location>
        <begin position="1"/>
        <end position="111"/>
    </location>
</feature>
<evidence type="ECO:0000259" key="1">
    <source>
        <dbReference type="PROSITE" id="PS50801"/>
    </source>
</evidence>
<dbReference type="InterPro" id="IPR002645">
    <property type="entry name" value="STAS_dom"/>
</dbReference>
<dbReference type="EMBL" id="CP063458">
    <property type="protein sequence ID" value="QOV88199.1"/>
    <property type="molecule type" value="Genomic_DNA"/>
</dbReference>
<dbReference type="SUPFAM" id="SSF52091">
    <property type="entry name" value="SpoIIaa-like"/>
    <property type="match status" value="1"/>
</dbReference>
<organism evidence="2 3">
    <name type="scientific">Humisphaera borealis</name>
    <dbReference type="NCBI Taxonomy" id="2807512"/>
    <lineage>
        <taxon>Bacteria</taxon>
        <taxon>Pseudomonadati</taxon>
        <taxon>Planctomycetota</taxon>
        <taxon>Phycisphaerae</taxon>
        <taxon>Tepidisphaerales</taxon>
        <taxon>Tepidisphaeraceae</taxon>
        <taxon>Humisphaera</taxon>
    </lineage>
</organism>
<evidence type="ECO:0000313" key="2">
    <source>
        <dbReference type="EMBL" id="QOV88199.1"/>
    </source>
</evidence>
<accession>A0A7M2WS21</accession>
<reference evidence="2 3" key="1">
    <citation type="submission" date="2020-10" db="EMBL/GenBank/DDBJ databases">
        <title>Wide distribution of Phycisphaera-like planctomycetes from WD2101 soil group in peatlands and genome analysis of the first cultivated representative.</title>
        <authorList>
            <person name="Dedysh S.N."/>
            <person name="Beletsky A.V."/>
            <person name="Ivanova A."/>
            <person name="Kulichevskaya I.S."/>
            <person name="Suzina N.E."/>
            <person name="Philippov D.A."/>
            <person name="Rakitin A.L."/>
            <person name="Mardanov A.V."/>
            <person name="Ravin N.V."/>
        </authorList>
    </citation>
    <scope>NUCLEOTIDE SEQUENCE [LARGE SCALE GENOMIC DNA]</scope>
    <source>
        <strain evidence="2 3">M1803</strain>
    </source>
</reference>
<dbReference type="AlphaFoldDB" id="A0A7M2WS21"/>
<dbReference type="RefSeq" id="WP_206291172.1">
    <property type="nucleotide sequence ID" value="NZ_CP063458.1"/>
</dbReference>
<evidence type="ECO:0000313" key="3">
    <source>
        <dbReference type="Proteomes" id="UP000593765"/>
    </source>
</evidence>
<gene>
    <name evidence="2" type="ORF">IPV69_18325</name>
</gene>
<dbReference type="Proteomes" id="UP000593765">
    <property type="component" value="Chromosome"/>
</dbReference>
<dbReference type="Gene3D" id="3.30.750.24">
    <property type="entry name" value="STAS domain"/>
    <property type="match status" value="1"/>
</dbReference>
<sequence>MDFQVEPAVITPIPEGFSAKLIGSIHTNTAWIEGEFKKVVAAKPKLVEVDLSETTFLSSMGIGVLVWLYNHVQETGGVVKIVAIRKRVLSSLKLSRLDSLFKTASARIVPD</sequence>
<dbReference type="KEGG" id="hbs:IPV69_18325"/>
<keyword evidence="3" id="KW-1185">Reference proteome</keyword>
<dbReference type="InterPro" id="IPR036513">
    <property type="entry name" value="STAS_dom_sf"/>
</dbReference>
<name>A0A7M2WS21_9BACT</name>
<protein>
    <submittedName>
        <fullName evidence="2">STAS domain-containing protein</fullName>
    </submittedName>
</protein>
<dbReference type="CDD" id="cd07043">
    <property type="entry name" value="STAS_anti-anti-sigma_factors"/>
    <property type="match status" value="1"/>
</dbReference>
<proteinExistence type="predicted"/>